<accession>D9SIL5</accession>
<dbReference type="KEGG" id="gca:Galf_2173"/>
<dbReference type="InterPro" id="IPR027396">
    <property type="entry name" value="DsrEFH-like"/>
</dbReference>
<dbReference type="HOGENOM" id="CLU_151801_0_0_4"/>
<name>D9SIL5_GALCS</name>
<sequence length="106" mass="11549">MKLGIVIYSNDPETVWNAFRLGFFSRKQGDAVSVFLLGKGVEAESLVSEKFDVTGQMRSFSALGGSILACGTCLKLRQSEGSDICPVSTMQDLYALIRDSDKVLSF</sequence>
<dbReference type="Proteomes" id="UP000001235">
    <property type="component" value="Chromosome"/>
</dbReference>
<dbReference type="Gene3D" id="3.40.1260.10">
    <property type="entry name" value="DsrEFH-like"/>
    <property type="match status" value="1"/>
</dbReference>
<dbReference type="RefSeq" id="WP_013294109.1">
    <property type="nucleotide sequence ID" value="NC_014394.1"/>
</dbReference>
<dbReference type="EMBL" id="CP002159">
    <property type="protein sequence ID" value="ADL56178.1"/>
    <property type="molecule type" value="Genomic_DNA"/>
</dbReference>
<reference evidence="1 2" key="1">
    <citation type="submission" date="2010-08" db="EMBL/GenBank/DDBJ databases">
        <title>Complete sequence of Gallionella capsiferriformans ES-2.</title>
        <authorList>
            <consortium name="US DOE Joint Genome Institute"/>
            <person name="Lucas S."/>
            <person name="Copeland A."/>
            <person name="Lapidus A."/>
            <person name="Cheng J.-F."/>
            <person name="Bruce D."/>
            <person name="Goodwin L."/>
            <person name="Pitluck S."/>
            <person name="Chertkov O."/>
            <person name="Davenport K.W."/>
            <person name="Detter J.C."/>
            <person name="Han C."/>
            <person name="Tapia R."/>
            <person name="Land M."/>
            <person name="Hauser L."/>
            <person name="Chang Y.-J."/>
            <person name="Jeffries C."/>
            <person name="Kyrpides N."/>
            <person name="Ivanova N."/>
            <person name="Mikhailova N."/>
            <person name="Shelobolina E.S."/>
            <person name="Picardal F."/>
            <person name="Roden E."/>
            <person name="Emerson D."/>
            <person name="Woyke T."/>
        </authorList>
    </citation>
    <scope>NUCLEOTIDE SEQUENCE [LARGE SCALE GENOMIC DNA]</scope>
    <source>
        <strain evidence="1 2">ES-2</strain>
    </source>
</reference>
<dbReference type="AlphaFoldDB" id="D9SIL5"/>
<organism evidence="1 2">
    <name type="scientific">Gallionella capsiferriformans (strain ES-2)</name>
    <name type="common">Gallionella ferruginea capsiferriformans (strain ES-2)</name>
    <dbReference type="NCBI Taxonomy" id="395494"/>
    <lineage>
        <taxon>Bacteria</taxon>
        <taxon>Pseudomonadati</taxon>
        <taxon>Pseudomonadota</taxon>
        <taxon>Betaproteobacteria</taxon>
        <taxon>Nitrosomonadales</taxon>
        <taxon>Gallionellaceae</taxon>
        <taxon>Gallionella</taxon>
    </lineage>
</organism>
<evidence type="ECO:0000313" key="1">
    <source>
        <dbReference type="EMBL" id="ADL56178.1"/>
    </source>
</evidence>
<gene>
    <name evidence="1" type="ordered locus">Galf_2173</name>
</gene>
<proteinExistence type="predicted"/>
<dbReference type="STRING" id="395494.Galf_2173"/>
<protein>
    <submittedName>
        <fullName evidence="1">DsrE family protein</fullName>
    </submittedName>
</protein>
<dbReference type="SUPFAM" id="SSF75169">
    <property type="entry name" value="DsrEFH-like"/>
    <property type="match status" value="1"/>
</dbReference>
<dbReference type="eggNOG" id="COG1553">
    <property type="taxonomic scope" value="Bacteria"/>
</dbReference>
<dbReference type="InterPro" id="IPR003787">
    <property type="entry name" value="Sulphur_relay_DsrE/F-like"/>
</dbReference>
<dbReference type="Pfam" id="PF02635">
    <property type="entry name" value="DsrE"/>
    <property type="match status" value="1"/>
</dbReference>
<keyword evidence="2" id="KW-1185">Reference proteome</keyword>
<evidence type="ECO:0000313" key="2">
    <source>
        <dbReference type="Proteomes" id="UP000001235"/>
    </source>
</evidence>
<dbReference type="OrthoDB" id="9801500at2"/>